<reference evidence="2" key="1">
    <citation type="submission" date="2014-09" db="EMBL/GenBank/DDBJ databases">
        <authorList>
            <person name="Sharma Rahul"/>
            <person name="Thines Marco"/>
        </authorList>
    </citation>
    <scope>NUCLEOTIDE SEQUENCE [LARGE SCALE GENOMIC DNA]</scope>
</reference>
<dbReference type="RefSeq" id="XP_024585484.1">
    <property type="nucleotide sequence ID" value="XM_024720269.1"/>
</dbReference>
<accession>A0A0N7L878</accession>
<name>A0A0N7L878_PLAHL</name>
<dbReference type="GeneID" id="36401952"/>
<keyword evidence="2" id="KW-1185">Reference proteome</keyword>
<dbReference type="Proteomes" id="UP000054928">
    <property type="component" value="Unassembled WGS sequence"/>
</dbReference>
<protein>
    <submittedName>
        <fullName evidence="1">Uncharacterized protein</fullName>
    </submittedName>
</protein>
<evidence type="ECO:0000313" key="2">
    <source>
        <dbReference type="Proteomes" id="UP000054928"/>
    </source>
</evidence>
<dbReference type="EMBL" id="CCYD01003042">
    <property type="protein sequence ID" value="CEG49115.1"/>
    <property type="molecule type" value="Genomic_DNA"/>
</dbReference>
<proteinExistence type="predicted"/>
<sequence length="53" mass="6309">MWHTYKTSTKVVAAKFSNVTRIAQGKNQLYLFEFTSQVRRKCARQFLPQIMKK</sequence>
<evidence type="ECO:0000313" key="1">
    <source>
        <dbReference type="EMBL" id="CEG49115.1"/>
    </source>
</evidence>
<organism evidence="1 2">
    <name type="scientific">Plasmopara halstedii</name>
    <name type="common">Downy mildew of sunflower</name>
    <dbReference type="NCBI Taxonomy" id="4781"/>
    <lineage>
        <taxon>Eukaryota</taxon>
        <taxon>Sar</taxon>
        <taxon>Stramenopiles</taxon>
        <taxon>Oomycota</taxon>
        <taxon>Peronosporomycetes</taxon>
        <taxon>Peronosporales</taxon>
        <taxon>Peronosporaceae</taxon>
        <taxon>Plasmopara</taxon>
    </lineage>
</organism>
<dbReference type="AlphaFoldDB" id="A0A0N7L878"/>